<dbReference type="GO" id="GO:0015093">
    <property type="term" value="F:ferrous iron transmembrane transporter activity"/>
    <property type="evidence" value="ECO:0007669"/>
    <property type="project" value="UniProtKB-UniRule"/>
</dbReference>
<keyword evidence="16" id="KW-0460">Magnesium</keyword>
<dbReference type="PRINTS" id="PR00326">
    <property type="entry name" value="GTP1OBG"/>
</dbReference>
<dbReference type="GO" id="GO:0005525">
    <property type="term" value="F:GTP binding"/>
    <property type="evidence" value="ECO:0007669"/>
    <property type="project" value="UniProtKB-KW"/>
</dbReference>
<proteinExistence type="inferred from homology"/>
<comment type="similarity">
    <text evidence="17">Belongs to the TRAFAC class TrmE-Era-EngA-EngB-Septin-like GTPase superfamily. FeoB GTPase (TC 9.A.8) family.</text>
</comment>
<evidence type="ECO:0000256" key="7">
    <source>
        <dbReference type="ARBA" id="ARBA00022692"/>
    </source>
</evidence>
<feature type="transmembrane region" description="Helical" evidence="17">
    <location>
        <begin position="643"/>
        <end position="663"/>
    </location>
</feature>
<feature type="binding site" evidence="16">
    <location>
        <position position="24"/>
    </location>
    <ligand>
        <name>Mg(2+)</name>
        <dbReference type="ChEBI" id="CHEBI:18420"/>
        <label>2</label>
    </ligand>
</feature>
<dbReference type="RefSeq" id="WP_094208935.1">
    <property type="nucleotide sequence ID" value="NZ_CAUPKI010000005.1"/>
</dbReference>
<keyword evidence="3 17" id="KW-0813">Transport</keyword>
<feature type="binding site" evidence="15">
    <location>
        <begin position="34"/>
        <end position="38"/>
    </location>
    <ligand>
        <name>GTP</name>
        <dbReference type="ChEBI" id="CHEBI:37565"/>
        <label>1</label>
    </ligand>
</feature>
<protein>
    <recommendedName>
        <fullName evidence="14 17">Ferrous iron transport protein B</fullName>
    </recommendedName>
</protein>
<feature type="binding site" evidence="16">
    <location>
        <position position="20"/>
    </location>
    <ligand>
        <name>Mg(2+)</name>
        <dbReference type="ChEBI" id="CHEBI:18420"/>
        <label>2</label>
    </ligand>
</feature>
<evidence type="ECO:0000256" key="1">
    <source>
        <dbReference type="ARBA" id="ARBA00003926"/>
    </source>
</evidence>
<feature type="transmembrane region" description="Helical" evidence="17">
    <location>
        <begin position="611"/>
        <end position="631"/>
    </location>
</feature>
<evidence type="ECO:0000259" key="18">
    <source>
        <dbReference type="PROSITE" id="PS51711"/>
    </source>
</evidence>
<dbReference type="FunFam" id="3.40.50.300:FF:000426">
    <property type="entry name" value="Ferrous iron transport protein B"/>
    <property type="match status" value="1"/>
</dbReference>
<feature type="binding site" evidence="16">
    <location>
        <position position="23"/>
    </location>
    <ligand>
        <name>Mg(2+)</name>
        <dbReference type="ChEBI" id="CHEBI:18420"/>
        <label>2</label>
    </ligand>
</feature>
<keyword evidence="4" id="KW-1003">Cell membrane</keyword>
<keyword evidence="9 17" id="KW-1133">Transmembrane helix</keyword>
<dbReference type="GO" id="GO:0046872">
    <property type="term" value="F:metal ion binding"/>
    <property type="evidence" value="ECO:0007669"/>
    <property type="project" value="UniProtKB-KW"/>
</dbReference>
<dbReference type="Gene3D" id="1.10.287.1770">
    <property type="match status" value="1"/>
</dbReference>
<keyword evidence="12 15" id="KW-0342">GTP-binding</keyword>
<gene>
    <name evidence="19" type="ORF">B9N55_07965</name>
</gene>
<evidence type="ECO:0000256" key="2">
    <source>
        <dbReference type="ARBA" id="ARBA00004429"/>
    </source>
</evidence>
<dbReference type="InterPro" id="IPR011640">
    <property type="entry name" value="Fe2_transport_prot_B_C"/>
</dbReference>
<dbReference type="CDD" id="cd01879">
    <property type="entry name" value="FeoB"/>
    <property type="match status" value="1"/>
</dbReference>
<organism evidence="19 20">
    <name type="scientific">Finegoldia magna</name>
    <name type="common">Peptostreptococcus magnus</name>
    <dbReference type="NCBI Taxonomy" id="1260"/>
    <lineage>
        <taxon>Bacteria</taxon>
        <taxon>Bacillati</taxon>
        <taxon>Bacillota</taxon>
        <taxon>Tissierellia</taxon>
        <taxon>Tissierellales</taxon>
        <taxon>Peptoniphilaceae</taxon>
        <taxon>Finegoldia</taxon>
    </lineage>
</organism>
<dbReference type="SUPFAM" id="SSF52540">
    <property type="entry name" value="P-loop containing nucleoside triphosphate hydrolases"/>
    <property type="match status" value="1"/>
</dbReference>
<reference evidence="20" key="1">
    <citation type="submission" date="2017-04" db="EMBL/GenBank/DDBJ databases">
        <title>Finegoldia magna isolated from orthopedic joint implant-associated infections.</title>
        <authorList>
            <person name="Bjorklund S."/>
            <person name="Bruggemann H."/>
            <person name="Jensen A."/>
            <person name="Hellmark B."/>
            <person name="Soderquist B."/>
        </authorList>
    </citation>
    <scope>NUCLEOTIDE SEQUENCE [LARGE SCALE GENOMIC DNA]</scope>
    <source>
        <strain evidence="20">12T273</strain>
    </source>
</reference>
<dbReference type="AlphaFoldDB" id="A0A233VGS0"/>
<dbReference type="EMBL" id="NDYE01000016">
    <property type="protein sequence ID" value="OXZ31560.1"/>
    <property type="molecule type" value="Genomic_DNA"/>
</dbReference>
<comment type="subcellular location">
    <subcellularLocation>
        <location evidence="2">Cell inner membrane</location>
        <topology evidence="2">Multi-pass membrane protein</topology>
    </subcellularLocation>
    <subcellularLocation>
        <location evidence="17">Cell membrane</location>
        <topology evidence="17">Multi-pass membrane protein</topology>
    </subcellularLocation>
</comment>
<evidence type="ECO:0000256" key="8">
    <source>
        <dbReference type="ARBA" id="ARBA00022741"/>
    </source>
</evidence>
<evidence type="ECO:0000256" key="15">
    <source>
        <dbReference type="PIRSR" id="PIRSR603373-1"/>
    </source>
</evidence>
<evidence type="ECO:0000256" key="10">
    <source>
        <dbReference type="ARBA" id="ARBA00023004"/>
    </source>
</evidence>
<evidence type="ECO:0000313" key="19">
    <source>
        <dbReference type="EMBL" id="OXZ31560.1"/>
    </source>
</evidence>
<evidence type="ECO:0000256" key="9">
    <source>
        <dbReference type="ARBA" id="ARBA00022989"/>
    </source>
</evidence>
<dbReference type="InterPro" id="IPR050860">
    <property type="entry name" value="FeoB_GTPase"/>
</dbReference>
<evidence type="ECO:0000256" key="6">
    <source>
        <dbReference type="ARBA" id="ARBA00022519"/>
    </source>
</evidence>
<dbReference type="NCBIfam" id="TIGR00231">
    <property type="entry name" value="small_GTP"/>
    <property type="match status" value="1"/>
</dbReference>
<feature type="binding site" evidence="15">
    <location>
        <begin position="114"/>
        <end position="117"/>
    </location>
    <ligand>
        <name>GTP</name>
        <dbReference type="ChEBI" id="CHEBI:37565"/>
        <label>1</label>
    </ligand>
</feature>
<dbReference type="Pfam" id="PF17910">
    <property type="entry name" value="FeoB_Cyto"/>
    <property type="match status" value="1"/>
</dbReference>
<evidence type="ECO:0000256" key="5">
    <source>
        <dbReference type="ARBA" id="ARBA00022496"/>
    </source>
</evidence>
<evidence type="ECO:0000256" key="11">
    <source>
        <dbReference type="ARBA" id="ARBA00023065"/>
    </source>
</evidence>
<evidence type="ECO:0000256" key="17">
    <source>
        <dbReference type="RuleBase" id="RU362098"/>
    </source>
</evidence>
<comment type="function">
    <text evidence="1 17">Probable transporter of a GTP-driven Fe(2+) uptake system.</text>
</comment>
<feature type="transmembrane region" description="Helical" evidence="17">
    <location>
        <begin position="279"/>
        <end position="296"/>
    </location>
</feature>
<feature type="binding site" evidence="15">
    <location>
        <begin position="9"/>
        <end position="16"/>
    </location>
    <ligand>
        <name>GTP</name>
        <dbReference type="ChEBI" id="CHEBI:37565"/>
        <label>1</label>
    </ligand>
</feature>
<keyword evidence="16" id="KW-0479">Metal-binding</keyword>
<evidence type="ECO:0000313" key="20">
    <source>
        <dbReference type="Proteomes" id="UP000215546"/>
    </source>
</evidence>
<dbReference type="PANTHER" id="PTHR43185">
    <property type="entry name" value="FERROUS IRON TRANSPORT PROTEIN B"/>
    <property type="match status" value="1"/>
</dbReference>
<dbReference type="InterPro" id="IPR030389">
    <property type="entry name" value="G_FEOB_dom"/>
</dbReference>
<feature type="binding site" evidence="15">
    <location>
        <begin position="54"/>
        <end position="57"/>
    </location>
    <ligand>
        <name>GTP</name>
        <dbReference type="ChEBI" id="CHEBI:37565"/>
        <label>1</label>
    </ligand>
</feature>
<dbReference type="Gene3D" id="3.40.50.300">
    <property type="entry name" value="P-loop containing nucleotide triphosphate hydrolases"/>
    <property type="match status" value="1"/>
</dbReference>
<name>A0A233VGS0_FINMA</name>
<keyword evidence="10 17" id="KW-0408">Iron</keyword>
<feature type="transmembrane region" description="Helical" evidence="17">
    <location>
        <begin position="675"/>
        <end position="694"/>
    </location>
</feature>
<keyword evidence="11" id="KW-0406">Ion transport</keyword>
<feature type="domain" description="FeoB-type G" evidence="18">
    <location>
        <begin position="2"/>
        <end position="163"/>
    </location>
</feature>
<evidence type="ECO:0000256" key="12">
    <source>
        <dbReference type="ARBA" id="ARBA00023134"/>
    </source>
</evidence>
<feature type="transmembrane region" description="Helical" evidence="17">
    <location>
        <begin position="338"/>
        <end position="367"/>
    </location>
</feature>
<dbReference type="PROSITE" id="PS51711">
    <property type="entry name" value="G_FEOB"/>
    <property type="match status" value="1"/>
</dbReference>
<evidence type="ECO:0000256" key="14">
    <source>
        <dbReference type="NCBIfam" id="TIGR00437"/>
    </source>
</evidence>
<sequence length="709" mass="78199">MSIRIALAGNPNSGKSTMFNALTGSNQYVGNWPGVTVEKKEGTLKNNKDIKITDLPGIYSLSPYTLEEVVSRNYLINEKPDVIIDVVDASNIERNLYLTTQLSEIGIPMVLAFNMMDVVKKNNDKLNTKLISKKLGIPIVEVSALKKLNLDELIEVAQKQVKSHHESIKSFSDEIENVLTEIENSVESIKNSESKRWFAVKALERDEKALQAVHITDEEKAKVEEIVSKIEEEYDDDGESIITDERYTFITSVISDSVQKGRSGLTTSDKIDRVVTNRFLALPIFVLIMIAVYFIAVKVVGGPPFHDWWADTVMGTALADLATKGLEAIGTSEWVTSLVVDGIVTGVGAVLGFLPLVATLELLLAILEDIGYMSRIAFMLDRMFRKFGLSGKSFIPILIGTGCSVPGIMATRTIENENDRKMTIIVASFMPCGAKTEIIALFAAAIFGQWWFAPLLYFTGILAVIISGLILKKTKAFSGEPAPFVMELPEYHTPTVSNVLRVTWDRTKSFIIKAGTIILVASICVWILQNISVKGEFVHFNDNSTDTILAYIGKIFAPLFAPLGFGNWTATVASFLGTVAKEMVVSVYGIVSGVGDDTGKIADLVKSNFTIASALSFLVFNQLTVPCFAAVGAIKEEMNSSKWTAFAIIYQIIFAYLIAFMVFQFLNVLVVKQPFTIMTAIALVVLVGMLYMIFRKDKYKNNQSKRAVE</sequence>
<dbReference type="InterPro" id="IPR041069">
    <property type="entry name" value="FeoB_Cyto"/>
</dbReference>
<dbReference type="Pfam" id="PF07670">
    <property type="entry name" value="Gate"/>
    <property type="match status" value="2"/>
</dbReference>
<dbReference type="InterPro" id="IPR027417">
    <property type="entry name" value="P-loop_NTPase"/>
</dbReference>
<feature type="binding site" evidence="16">
    <location>
        <position position="21"/>
    </location>
    <ligand>
        <name>Mg(2+)</name>
        <dbReference type="ChEBI" id="CHEBI:18420"/>
        <label>2</label>
    </ligand>
</feature>
<keyword evidence="5 17" id="KW-0410">Iron transport</keyword>
<dbReference type="PANTHER" id="PTHR43185:SF1">
    <property type="entry name" value="FE(2+) TRANSPORTER FEOB"/>
    <property type="match status" value="1"/>
</dbReference>
<dbReference type="InterPro" id="IPR011642">
    <property type="entry name" value="Gate_dom"/>
</dbReference>
<feature type="transmembrane region" description="Helical" evidence="17">
    <location>
        <begin position="387"/>
        <end position="410"/>
    </location>
</feature>
<evidence type="ECO:0000256" key="4">
    <source>
        <dbReference type="ARBA" id="ARBA00022475"/>
    </source>
</evidence>
<comment type="caution">
    <text evidence="19">The sequence shown here is derived from an EMBL/GenBank/DDBJ whole genome shotgun (WGS) entry which is preliminary data.</text>
</comment>
<keyword evidence="8 15" id="KW-0547">Nucleotide-binding</keyword>
<dbReference type="InterPro" id="IPR005225">
    <property type="entry name" value="Small_GTP-bd"/>
</dbReference>
<feature type="transmembrane region" description="Helical" evidence="17">
    <location>
        <begin position="451"/>
        <end position="471"/>
    </location>
</feature>
<feature type="transmembrane region" description="Helical" evidence="17">
    <location>
        <begin position="572"/>
        <end position="591"/>
    </location>
</feature>
<dbReference type="InterPro" id="IPR003373">
    <property type="entry name" value="Fe2_transport_prot-B"/>
</dbReference>
<dbReference type="Pfam" id="PF02421">
    <property type="entry name" value="FeoB_N"/>
    <property type="match status" value="1"/>
</dbReference>
<evidence type="ECO:0000256" key="16">
    <source>
        <dbReference type="PIRSR" id="PIRSR603373-2"/>
    </source>
</evidence>
<evidence type="ECO:0000256" key="3">
    <source>
        <dbReference type="ARBA" id="ARBA00022448"/>
    </source>
</evidence>
<keyword evidence="13 17" id="KW-0472">Membrane</keyword>
<dbReference type="InterPro" id="IPR006073">
    <property type="entry name" value="GTP-bd"/>
</dbReference>
<feature type="transmembrane region" description="Helical" evidence="17">
    <location>
        <begin position="510"/>
        <end position="528"/>
    </location>
</feature>
<dbReference type="Proteomes" id="UP000215546">
    <property type="component" value="Unassembled WGS sequence"/>
</dbReference>
<keyword evidence="7 17" id="KW-0812">Transmembrane</keyword>
<dbReference type="Pfam" id="PF07664">
    <property type="entry name" value="FeoB_C"/>
    <property type="match status" value="1"/>
</dbReference>
<feature type="transmembrane region" description="Helical" evidence="17">
    <location>
        <begin position="548"/>
        <end position="565"/>
    </location>
</feature>
<evidence type="ECO:0000256" key="13">
    <source>
        <dbReference type="ARBA" id="ARBA00023136"/>
    </source>
</evidence>
<accession>A0A233VGS0</accession>
<dbReference type="NCBIfam" id="TIGR00437">
    <property type="entry name" value="feoB"/>
    <property type="match status" value="1"/>
</dbReference>
<keyword evidence="6" id="KW-0997">Cell inner membrane</keyword>
<dbReference type="GO" id="GO:0005886">
    <property type="term" value="C:plasma membrane"/>
    <property type="evidence" value="ECO:0007669"/>
    <property type="project" value="UniProtKB-SubCell"/>
</dbReference>